<dbReference type="InterPro" id="IPR036282">
    <property type="entry name" value="Glutathione-S-Trfase_C_sf"/>
</dbReference>
<dbReference type="Proteomes" id="UP000474159">
    <property type="component" value="Unassembled WGS sequence"/>
</dbReference>
<evidence type="ECO:0000259" key="1">
    <source>
        <dbReference type="Pfam" id="PF13409"/>
    </source>
</evidence>
<evidence type="ECO:0000313" key="2">
    <source>
        <dbReference type="EMBL" id="KAB1079319.1"/>
    </source>
</evidence>
<dbReference type="GO" id="GO:0016740">
    <property type="term" value="F:transferase activity"/>
    <property type="evidence" value="ECO:0007669"/>
    <property type="project" value="UniProtKB-KW"/>
</dbReference>
<dbReference type="InterPro" id="IPR036249">
    <property type="entry name" value="Thioredoxin-like_sf"/>
</dbReference>
<comment type="caution">
    <text evidence="2">The sequence shown here is derived from an EMBL/GenBank/DDBJ whole genome shotgun (WGS) entry which is preliminary data.</text>
</comment>
<accession>A0A6L3SYX0</accession>
<keyword evidence="2" id="KW-0808">Transferase</keyword>
<protein>
    <submittedName>
        <fullName evidence="2">Glutathione S-transferase family protein</fullName>
    </submittedName>
</protein>
<dbReference type="OrthoDB" id="5242791at2"/>
<organism evidence="2 3">
    <name type="scientific">Methylobacterium soli</name>
    <dbReference type="NCBI Taxonomy" id="553447"/>
    <lineage>
        <taxon>Bacteria</taxon>
        <taxon>Pseudomonadati</taxon>
        <taxon>Pseudomonadota</taxon>
        <taxon>Alphaproteobacteria</taxon>
        <taxon>Hyphomicrobiales</taxon>
        <taxon>Methylobacteriaceae</taxon>
        <taxon>Methylobacterium</taxon>
    </lineage>
</organism>
<dbReference type="AlphaFoldDB" id="A0A6L3SYX0"/>
<dbReference type="EMBL" id="VZZK01000009">
    <property type="protein sequence ID" value="KAB1079319.1"/>
    <property type="molecule type" value="Genomic_DNA"/>
</dbReference>
<dbReference type="RefSeq" id="WP_151000054.1">
    <property type="nucleotide sequence ID" value="NZ_BPQY01000525.1"/>
</dbReference>
<dbReference type="InterPro" id="IPR004045">
    <property type="entry name" value="Glutathione_S-Trfase_N"/>
</dbReference>
<dbReference type="Gene3D" id="1.20.1050.10">
    <property type="match status" value="1"/>
</dbReference>
<dbReference type="SUPFAM" id="SSF52833">
    <property type="entry name" value="Thioredoxin-like"/>
    <property type="match status" value="1"/>
</dbReference>
<gene>
    <name evidence="2" type="ORF">F6X53_10940</name>
</gene>
<sequence>MPDAPLEPSPRLIVLAPSHFCERARWGLDHAALRYTEQAWAPLLHLPLARRLAKASTLPILVVRVGEVIQGSGAILSWAGLKSDAELVERRLEKRTGPLVRRYVYSGVLHDPRAGVRDILLHGVPPWQARVARTAWPAIRQAMSVSMKVGPAKLVELEQALERELDWIDAIVSEGPYLDGDQFGRTDITAASLLAPLARPVDLPLYRQLVMPAEVERAFQRWADRPSIRWVLRMYAAHRN</sequence>
<evidence type="ECO:0000313" key="3">
    <source>
        <dbReference type="Proteomes" id="UP000474159"/>
    </source>
</evidence>
<dbReference type="Gene3D" id="3.40.30.10">
    <property type="entry name" value="Glutaredoxin"/>
    <property type="match status" value="1"/>
</dbReference>
<name>A0A6L3SYX0_9HYPH</name>
<proteinExistence type="predicted"/>
<dbReference type="Pfam" id="PF13409">
    <property type="entry name" value="GST_N_2"/>
    <property type="match status" value="1"/>
</dbReference>
<reference evidence="2 3" key="1">
    <citation type="submission" date="2019-09" db="EMBL/GenBank/DDBJ databases">
        <title>YIM 48816 draft genome.</title>
        <authorList>
            <person name="Jiang L."/>
        </authorList>
    </citation>
    <scope>NUCLEOTIDE SEQUENCE [LARGE SCALE GENOMIC DNA]</scope>
    <source>
        <strain evidence="2 3">YIM 48816</strain>
    </source>
</reference>
<dbReference type="SUPFAM" id="SSF47616">
    <property type="entry name" value="GST C-terminal domain-like"/>
    <property type="match status" value="1"/>
</dbReference>
<keyword evidence="3" id="KW-1185">Reference proteome</keyword>
<feature type="domain" description="GST N-terminal" evidence="1">
    <location>
        <begin position="18"/>
        <end position="79"/>
    </location>
</feature>